<dbReference type="GO" id="GO:0006355">
    <property type="term" value="P:regulation of DNA-templated transcription"/>
    <property type="evidence" value="ECO:0007669"/>
    <property type="project" value="UniProtKB-UniRule"/>
</dbReference>
<dbReference type="Gene3D" id="3.30.70.980">
    <property type="match status" value="2"/>
</dbReference>
<evidence type="ECO:0000313" key="9">
    <source>
        <dbReference type="EMBL" id="EMG37940.1"/>
    </source>
</evidence>
<evidence type="ECO:0000256" key="4">
    <source>
        <dbReference type="ARBA" id="ARBA00023125"/>
    </source>
</evidence>
<evidence type="ECO:0000256" key="2">
    <source>
        <dbReference type="ARBA" id="ARBA00022490"/>
    </source>
</evidence>
<dbReference type="InterPro" id="IPR002876">
    <property type="entry name" value="Transcrip_reg_TACO1-like"/>
</dbReference>
<evidence type="ECO:0000256" key="6">
    <source>
        <dbReference type="HAMAP-Rule" id="MF_00693"/>
    </source>
</evidence>
<dbReference type="HAMAP" id="MF_00693">
    <property type="entry name" value="Transcrip_reg_TACO1"/>
    <property type="match status" value="1"/>
</dbReference>
<dbReference type="SUPFAM" id="SSF75625">
    <property type="entry name" value="YebC-like"/>
    <property type="match status" value="1"/>
</dbReference>
<keyword evidence="5 6" id="KW-0804">Transcription</keyword>
<dbReference type="OrthoDB" id="9781053at2"/>
<comment type="caution">
    <text evidence="9">The sequence shown here is derived from an EMBL/GenBank/DDBJ whole genome shotgun (WGS) entry which is preliminary data.</text>
</comment>
<dbReference type="InterPro" id="IPR017856">
    <property type="entry name" value="Integrase-like_N"/>
</dbReference>
<keyword evidence="2 6" id="KW-0963">Cytoplasm</keyword>
<dbReference type="InterPro" id="IPR029072">
    <property type="entry name" value="YebC-like"/>
</dbReference>
<name>M5PVC2_DESAF</name>
<dbReference type="GO" id="GO:0005829">
    <property type="term" value="C:cytosol"/>
    <property type="evidence" value="ECO:0007669"/>
    <property type="project" value="TreeGrafter"/>
</dbReference>
<comment type="subcellular location">
    <subcellularLocation>
        <location evidence="6">Cytoplasm</location>
    </subcellularLocation>
</comment>
<keyword evidence="3 6" id="KW-0805">Transcription regulation</keyword>
<dbReference type="FunFam" id="3.30.70.980:FF:000002">
    <property type="entry name" value="Probable transcriptional regulatory protein YebC"/>
    <property type="match status" value="1"/>
</dbReference>
<feature type="domain" description="TACO1/YebC-like N-terminal" evidence="8">
    <location>
        <begin position="5"/>
        <end position="76"/>
    </location>
</feature>
<proteinExistence type="inferred from homology"/>
<keyword evidence="4 6" id="KW-0238">DNA-binding</keyword>
<sequence length="248" mass="27113">MSGHSKWANIKIRKGAQDAKKGKAFTRVAKEIMLAAKIGGGDVTGNPRLRTALLKAREVNLPKDKIETAIKKGTGELQAEVIDEMLYEGYGPNGVAIMIEAATDNKNRTVAEMRHILSRHGGVLGETGSVGWIFSKKGVLVFPKALGEDKIMEVGLEAGVEDVVDDDDYYEVRTAVEDFYAVKQAFDNAGMKYESAELSMIPSTTVPLDVEAARKVLKVTEMLEENDDVQNVYTNADFPDELMAELEG</sequence>
<reference evidence="9 10" key="1">
    <citation type="journal article" date="2013" name="Genome Announc.">
        <title>Draft Genome Sequence for Desulfovibrio africanus Strain PCS.</title>
        <authorList>
            <person name="Brown S.D."/>
            <person name="Utturkar S.M."/>
            <person name="Arkin A.P."/>
            <person name="Deutschbauer A.M."/>
            <person name="Elias D.A."/>
            <person name="Hazen T.C."/>
            <person name="Chakraborty R."/>
        </authorList>
    </citation>
    <scope>NUCLEOTIDE SEQUENCE [LARGE SCALE GENOMIC DNA]</scope>
    <source>
        <strain evidence="9 10">PCS</strain>
    </source>
</reference>
<dbReference type="AlphaFoldDB" id="M5PVC2"/>
<evidence type="ECO:0000313" key="10">
    <source>
        <dbReference type="Proteomes" id="UP000011922"/>
    </source>
</evidence>
<dbReference type="PANTHER" id="PTHR12532:SF6">
    <property type="entry name" value="TRANSCRIPTIONAL REGULATORY PROTEIN YEBC-RELATED"/>
    <property type="match status" value="1"/>
</dbReference>
<dbReference type="Pfam" id="PF01709">
    <property type="entry name" value="Transcrip_reg"/>
    <property type="match status" value="1"/>
</dbReference>
<dbReference type="FunFam" id="1.10.10.200:FF:000002">
    <property type="entry name" value="Probable transcriptional regulatory protein CLM62_37755"/>
    <property type="match status" value="1"/>
</dbReference>
<evidence type="ECO:0000256" key="1">
    <source>
        <dbReference type="ARBA" id="ARBA00008724"/>
    </source>
</evidence>
<evidence type="ECO:0000259" key="8">
    <source>
        <dbReference type="Pfam" id="PF20772"/>
    </source>
</evidence>
<dbReference type="EMBL" id="AOSV01000012">
    <property type="protein sequence ID" value="EMG37940.1"/>
    <property type="molecule type" value="Genomic_DNA"/>
</dbReference>
<dbReference type="NCBIfam" id="NF009044">
    <property type="entry name" value="PRK12378.1"/>
    <property type="match status" value="1"/>
</dbReference>
<dbReference type="GO" id="GO:0003677">
    <property type="term" value="F:DNA binding"/>
    <property type="evidence" value="ECO:0007669"/>
    <property type="project" value="UniProtKB-UniRule"/>
</dbReference>
<dbReference type="PATRIC" id="fig|1262666.3.peg.1355"/>
<dbReference type="Proteomes" id="UP000011922">
    <property type="component" value="Unassembled WGS sequence"/>
</dbReference>
<protein>
    <recommendedName>
        <fullName evidence="6">Probable transcriptional regulatory protein PCS_01336</fullName>
    </recommendedName>
</protein>
<dbReference type="InterPro" id="IPR026564">
    <property type="entry name" value="Transcrip_reg_TACO1-like_dom3"/>
</dbReference>
<comment type="similarity">
    <text evidence="1 6">Belongs to the TACO1 family.</text>
</comment>
<dbReference type="InterPro" id="IPR049083">
    <property type="entry name" value="TACO1_YebC_N"/>
</dbReference>
<evidence type="ECO:0000256" key="3">
    <source>
        <dbReference type="ARBA" id="ARBA00023015"/>
    </source>
</evidence>
<gene>
    <name evidence="9" type="ORF">PCS_01336</name>
</gene>
<dbReference type="RefSeq" id="WP_005985350.1">
    <property type="nucleotide sequence ID" value="NZ_AOSV01000012.1"/>
</dbReference>
<evidence type="ECO:0000256" key="5">
    <source>
        <dbReference type="ARBA" id="ARBA00023163"/>
    </source>
</evidence>
<dbReference type="NCBIfam" id="NF001030">
    <property type="entry name" value="PRK00110.1"/>
    <property type="match status" value="1"/>
</dbReference>
<accession>M5PVC2</accession>
<dbReference type="Gene3D" id="1.10.10.200">
    <property type="match status" value="1"/>
</dbReference>
<evidence type="ECO:0000259" key="7">
    <source>
        <dbReference type="Pfam" id="PF01709"/>
    </source>
</evidence>
<dbReference type="Pfam" id="PF20772">
    <property type="entry name" value="TACO1_YebC_N"/>
    <property type="match status" value="1"/>
</dbReference>
<dbReference type="InterPro" id="IPR048300">
    <property type="entry name" value="TACO1_YebC-like_2nd/3rd_dom"/>
</dbReference>
<feature type="domain" description="TACO1/YebC-like second and third" evidence="7">
    <location>
        <begin position="83"/>
        <end position="236"/>
    </location>
</feature>
<dbReference type="PANTHER" id="PTHR12532">
    <property type="entry name" value="TRANSLATIONAL ACTIVATOR OF CYTOCHROME C OXIDASE 1"/>
    <property type="match status" value="1"/>
</dbReference>
<dbReference type="NCBIfam" id="TIGR01033">
    <property type="entry name" value="YebC/PmpR family DNA-binding transcriptional regulator"/>
    <property type="match status" value="1"/>
</dbReference>
<organism evidence="9 10">
    <name type="scientific">Desulfocurvibacter africanus PCS</name>
    <dbReference type="NCBI Taxonomy" id="1262666"/>
    <lineage>
        <taxon>Bacteria</taxon>
        <taxon>Pseudomonadati</taxon>
        <taxon>Thermodesulfobacteriota</taxon>
        <taxon>Desulfovibrionia</taxon>
        <taxon>Desulfovibrionales</taxon>
        <taxon>Desulfovibrionaceae</taxon>
        <taxon>Desulfocurvibacter</taxon>
    </lineage>
</organism>